<dbReference type="SUPFAM" id="SSF50494">
    <property type="entry name" value="Trypsin-like serine proteases"/>
    <property type="match status" value="1"/>
</dbReference>
<protein>
    <recommendedName>
        <fullName evidence="14">Polyprotein</fullName>
    </recommendedName>
</protein>
<keyword evidence="3" id="KW-0808">Transferase</keyword>
<dbReference type="PROSITE" id="PS50507">
    <property type="entry name" value="RDRP_SSRNA_POS"/>
    <property type="match status" value="1"/>
</dbReference>
<dbReference type="GO" id="GO:0005524">
    <property type="term" value="F:ATP binding"/>
    <property type="evidence" value="ECO:0007669"/>
    <property type="project" value="UniProtKB-KW"/>
</dbReference>
<sequence length="1308" mass="148554">MIDALARQSNSILAKHGGGLKIQPVVIHFVGSPDIGKSTLMRHFNLALTKKYRREVKCTCVDEHPVSCPFNNLHDFGSYIYNTNPTSDYDEGLTNNCVVFNNDDAYQTADSPGNKKSDAHMLIRLKTPVVTLANMPDVEMKGKVVLAPHFVSYCTNMKKFNFPTIHDVKAVSRRVDFPYFVCPTKETSANGMSDILLRTLGTRDDKYKYVELHAWDFVAGAKMDQKECDRLGIPAMTTIPNLIKLIQKKREFFVRERDRTLNCQSYFDELMESDDESPEPSTPSIEEPPIDLPQDLDLSYSNFLWRKQFDQSRLPIENSFNDRPRRELCEAKPFVTEADFALLSPEQKEEYVPLDVWSKLNSNLLSVDEELVPQSEGFFSGAAAFVRRQFSRTLIEKTIDYFHPLEEQYDFKEEQIKNELKELYSRVLAKPVNTLRSAFPGICDFVKNNWKSILILLTAVSAVSKVCSHVFSESKWKYGTPPSEVPLSEEQKSSILNPVHVTAQANTSGEKDPMTQVVRNLYNMVFVKQDETSKWVPDGDVFGSCLAINQWTIVCPRHFAIPMKEKGKKIGILCHAKTISGLNPHTWVEKAFDLNDPKSAISEYFDYATDNTNNLATDLMAIVFTGAQGLNSCPDISSKFVSKDDYLTSLKSGQFTFHEKTLSAYHIDHIHPTMTGRTGIETANTDRLGNSLFVSSRDLSYTAVTKLGSCGSIILRQTPDNRIQVMGMHVGAQSALFGPKFCYGVSIYKEEIAAISDTMLPDKHKLTFGLPLVNVQPTPRPIEPENPQSEALIGAQLVDLPCDKRVLSRSKIRESAFKSALELYFEDTKAPAKLKAFKKDGVIIDPMAKATDKFRNNHYQYLEPDILEEAFDIVVEKSLKFSNKIDIAENRGLLTYEQAIRGIPDVEGIDALNLSASAGYPFSDMEGALGKKHIIGPHDGDINDCKYPGVLKQAVDEFLADCKRGHITPMPFIDRLKDEVRPIEKVESGSTRLFSMAPTTLLIVFRMYFGQISHHIMVNRIRNEMAIGVNQYTEWHYLYKYMTGNLSSPTFGDGDHSAFDTELLAEVLWLVFRYFEKYYPHASDEDRLVRHALAYHIIYAIHIGDVEVFQAIGSNPSGNAFTTIINCIANLIMCYYIYCKAYRLQNLRLKPEATKIRLCVLGDDNIHSRCATLRYHVSMEEFASIYEITFGKKFQAASKDGSAHTDKPVEEITFLKRYFRMDELTGLMVAPIEIDVLKQTLKYVKQGSSSDEYRLRIRMNMYELSLHTIEVFQEISKIFQDVFRIDNDLYQETCRSYRGAREILDLLL</sequence>
<accession>A0AAT9JFE1</accession>
<evidence type="ECO:0000256" key="5">
    <source>
        <dbReference type="ARBA" id="ARBA00022741"/>
    </source>
</evidence>
<dbReference type="InterPro" id="IPR009003">
    <property type="entry name" value="Peptidase_S1_PA"/>
</dbReference>
<name>A0AAT9JFE1_9VIRU</name>
<dbReference type="InterPro" id="IPR007094">
    <property type="entry name" value="RNA-dir_pol_PSvirus"/>
</dbReference>
<evidence type="ECO:0000256" key="4">
    <source>
        <dbReference type="ARBA" id="ARBA00022695"/>
    </source>
</evidence>
<feature type="domain" description="RdRp catalytic" evidence="11">
    <location>
        <begin position="1049"/>
        <end position="1177"/>
    </location>
</feature>
<dbReference type="GO" id="GO:0006508">
    <property type="term" value="P:proteolysis"/>
    <property type="evidence" value="ECO:0007669"/>
    <property type="project" value="UniProtKB-KW"/>
</dbReference>
<evidence type="ECO:0000313" key="13">
    <source>
        <dbReference type="EMBL" id="DBA56410.1"/>
    </source>
</evidence>
<keyword evidence="6" id="KW-0378">Hydrolase</keyword>
<keyword evidence="2" id="KW-0645">Protease</keyword>
<keyword evidence="8" id="KW-0067">ATP-binding</keyword>
<dbReference type="GO" id="GO:0039694">
    <property type="term" value="P:viral RNA genome replication"/>
    <property type="evidence" value="ECO:0007669"/>
    <property type="project" value="InterPro"/>
</dbReference>
<keyword evidence="1" id="KW-0696">RNA-directed RNA polymerase</keyword>
<keyword evidence="5" id="KW-0547">Nucleotide-binding</keyword>
<evidence type="ECO:0000256" key="10">
    <source>
        <dbReference type="SAM" id="MobiDB-lite"/>
    </source>
</evidence>
<evidence type="ECO:0000259" key="11">
    <source>
        <dbReference type="PROSITE" id="PS50507"/>
    </source>
</evidence>
<dbReference type="InterPro" id="IPR000605">
    <property type="entry name" value="Helicase_SF3_ssDNA/RNA_vir"/>
</dbReference>
<evidence type="ECO:0000256" key="2">
    <source>
        <dbReference type="ARBA" id="ARBA00022670"/>
    </source>
</evidence>
<evidence type="ECO:0000259" key="12">
    <source>
        <dbReference type="PROSITE" id="PS51218"/>
    </source>
</evidence>
<evidence type="ECO:0000256" key="8">
    <source>
        <dbReference type="ARBA" id="ARBA00022840"/>
    </source>
</evidence>
<evidence type="ECO:0000256" key="6">
    <source>
        <dbReference type="ARBA" id="ARBA00022801"/>
    </source>
</evidence>
<dbReference type="InterPro" id="IPR043502">
    <property type="entry name" value="DNA/RNA_pol_sf"/>
</dbReference>
<keyword evidence="9" id="KW-0693">Viral RNA replication</keyword>
<dbReference type="Pfam" id="PF00680">
    <property type="entry name" value="RdRP_1"/>
    <property type="match status" value="1"/>
</dbReference>
<feature type="region of interest" description="Disordered" evidence="10">
    <location>
        <begin position="271"/>
        <end position="292"/>
    </location>
</feature>
<reference evidence="13" key="1">
    <citation type="journal article" date="2024" name="Microb. Genom.">
        <title>The hidden RNA viruses in Blattodea (cockroach and termite).</title>
        <authorList>
            <person name="Fan J."/>
            <person name="Jiang S."/>
            <person name="Li W."/>
            <person name="Li J."/>
            <person name="Pang R."/>
            <person name="Wu H."/>
        </authorList>
    </citation>
    <scope>NUCLEOTIDE SEQUENCE</scope>
</reference>
<dbReference type="GO" id="GO:0008234">
    <property type="term" value="F:cysteine-type peptidase activity"/>
    <property type="evidence" value="ECO:0007669"/>
    <property type="project" value="UniProtKB-KW"/>
</dbReference>
<dbReference type="GO" id="GO:0003968">
    <property type="term" value="F:RNA-directed RNA polymerase activity"/>
    <property type="evidence" value="ECO:0007669"/>
    <property type="project" value="UniProtKB-KW"/>
</dbReference>
<organism evidence="13">
    <name type="scientific">Reticulitermes speratus picorna-like virus</name>
    <dbReference type="NCBI Taxonomy" id="3032236"/>
    <lineage>
        <taxon>Viruses</taxon>
        <taxon>Riboviria</taxon>
        <taxon>Orthornavirae</taxon>
        <taxon>Pisuviricota</taxon>
        <taxon>Pisoniviricetes</taxon>
        <taxon>Picornavirales</taxon>
    </lineage>
</organism>
<keyword evidence="4" id="KW-0548">Nucleotidyltransferase</keyword>
<dbReference type="SUPFAM" id="SSF56672">
    <property type="entry name" value="DNA/RNA polymerases"/>
    <property type="match status" value="1"/>
</dbReference>
<dbReference type="InterPro" id="IPR043128">
    <property type="entry name" value="Rev_trsase/Diguanyl_cyclase"/>
</dbReference>
<dbReference type="GO" id="GO:0003724">
    <property type="term" value="F:RNA helicase activity"/>
    <property type="evidence" value="ECO:0007669"/>
    <property type="project" value="InterPro"/>
</dbReference>
<dbReference type="InterPro" id="IPR014759">
    <property type="entry name" value="Helicase_SF3_ssRNA_vir"/>
</dbReference>
<dbReference type="GO" id="GO:0003723">
    <property type="term" value="F:RNA binding"/>
    <property type="evidence" value="ECO:0007669"/>
    <property type="project" value="InterPro"/>
</dbReference>
<dbReference type="EMBL" id="BK063167">
    <property type="protein sequence ID" value="DBA56410.1"/>
    <property type="molecule type" value="Genomic_RNA"/>
</dbReference>
<feature type="domain" description="SF3 helicase" evidence="12">
    <location>
        <begin position="1"/>
        <end position="195"/>
    </location>
</feature>
<proteinExistence type="predicted"/>
<dbReference type="Pfam" id="PF00910">
    <property type="entry name" value="RNA_helicase"/>
    <property type="match status" value="1"/>
</dbReference>
<evidence type="ECO:0008006" key="14">
    <source>
        <dbReference type="Google" id="ProtNLM"/>
    </source>
</evidence>
<keyword evidence="7" id="KW-0788">Thiol protease</keyword>
<dbReference type="InterPro" id="IPR001205">
    <property type="entry name" value="RNA-dir_pol_C"/>
</dbReference>
<evidence type="ECO:0000256" key="9">
    <source>
        <dbReference type="ARBA" id="ARBA00022953"/>
    </source>
</evidence>
<dbReference type="Gene3D" id="3.30.70.270">
    <property type="match status" value="1"/>
</dbReference>
<dbReference type="PROSITE" id="PS51218">
    <property type="entry name" value="SF3_HELICASE_2"/>
    <property type="match status" value="1"/>
</dbReference>
<evidence type="ECO:0000256" key="7">
    <source>
        <dbReference type="ARBA" id="ARBA00022807"/>
    </source>
</evidence>
<evidence type="ECO:0000256" key="3">
    <source>
        <dbReference type="ARBA" id="ARBA00022679"/>
    </source>
</evidence>
<dbReference type="GO" id="GO:0006351">
    <property type="term" value="P:DNA-templated transcription"/>
    <property type="evidence" value="ECO:0007669"/>
    <property type="project" value="InterPro"/>
</dbReference>
<evidence type="ECO:0000256" key="1">
    <source>
        <dbReference type="ARBA" id="ARBA00022484"/>
    </source>
</evidence>